<accession>A0AB35LZF9</accession>
<comment type="caution">
    <text evidence="1">The sequence shown here is derived from an EMBL/GenBank/DDBJ whole genome shotgun (WGS) entry which is preliminary data.</text>
</comment>
<protein>
    <submittedName>
        <fullName evidence="1">PAAR domain-containing protein</fullName>
    </submittedName>
</protein>
<dbReference type="AlphaFoldDB" id="A0AB35LZF9"/>
<proteinExistence type="predicted"/>
<dbReference type="Proteomes" id="UP001174419">
    <property type="component" value="Unassembled WGS sequence"/>
</dbReference>
<reference evidence="1" key="2">
    <citation type="journal article" date="2022" name="Sci. Total Environ.">
        <title>Prevalence, transmission, and molecular epidemiology of tet(X)-positive bacteria among humans, animals, and environmental niches in China: An epidemiological, and genomic-based study.</title>
        <authorList>
            <person name="Dong N."/>
            <person name="Zeng Y."/>
            <person name="Cai C."/>
            <person name="Sun C."/>
            <person name="Lu J."/>
            <person name="Liu C."/>
            <person name="Zhou H."/>
            <person name="Sun Q."/>
            <person name="Shu L."/>
            <person name="Wang H."/>
            <person name="Wang Y."/>
            <person name="Wang S."/>
            <person name="Wu C."/>
            <person name="Chan E.W."/>
            <person name="Chen G."/>
            <person name="Shen Z."/>
            <person name="Chen S."/>
            <person name="Zhang R."/>
        </authorList>
    </citation>
    <scope>NUCLEOTIDE SEQUENCE</scope>
    <source>
        <strain evidence="1">DF49-4</strain>
    </source>
</reference>
<gene>
    <name evidence="1" type="ORF">HX110_05865</name>
</gene>
<dbReference type="Pfam" id="PF05488">
    <property type="entry name" value="PAAR_motif"/>
    <property type="match status" value="1"/>
</dbReference>
<evidence type="ECO:0000313" key="2">
    <source>
        <dbReference type="Proteomes" id="UP001174419"/>
    </source>
</evidence>
<dbReference type="Gene3D" id="2.60.200.60">
    <property type="match status" value="1"/>
</dbReference>
<organism evidence="1 2">
    <name type="scientific">Acinetobacter towneri</name>
    <dbReference type="NCBI Taxonomy" id="202956"/>
    <lineage>
        <taxon>Bacteria</taxon>
        <taxon>Pseudomonadati</taxon>
        <taxon>Pseudomonadota</taxon>
        <taxon>Gammaproteobacteria</taxon>
        <taxon>Moraxellales</taxon>
        <taxon>Moraxellaceae</taxon>
        <taxon>Acinetobacter</taxon>
    </lineage>
</organism>
<evidence type="ECO:0000313" key="1">
    <source>
        <dbReference type="EMBL" id="MDM1718679.1"/>
    </source>
</evidence>
<dbReference type="EMBL" id="JACANG010000007">
    <property type="protein sequence ID" value="MDM1718679.1"/>
    <property type="molecule type" value="Genomic_DNA"/>
</dbReference>
<name>A0AB35LZF9_9GAMM</name>
<dbReference type="CDD" id="cd14744">
    <property type="entry name" value="PAAR_CT_2"/>
    <property type="match status" value="1"/>
</dbReference>
<dbReference type="InterPro" id="IPR008727">
    <property type="entry name" value="PAAR_motif"/>
</dbReference>
<sequence>MRGFAIHNAPTNHGGRILATQIRNSQMGNSFVRAGDGHFCPRCKCWSSVIKSHDHIIFDGKPVAYVGDKLTCGAIIQPQQSNVVGGSNANYHIVSNPQTEQTLPISAQQNLINSFTNKRKYENYYIEFNKTDYVKFKTGIPPYNEDKKGLFGSVLQIVSGACDFIVTSILKKKNLFITVSYHPPVVKHDANKITPYATLRLYKEKNRKSELLKIQELKSDGGVWSIERGKEPVGFCNITLPEPDLLLLRVELDLGYVLTFSGGVVTPIPSFTTHSFTLNSAAREVR</sequence>
<dbReference type="RefSeq" id="WP_286380991.1">
    <property type="nucleotide sequence ID" value="NZ_JACANG010000007.1"/>
</dbReference>
<reference evidence="1" key="1">
    <citation type="submission" date="2020-06" db="EMBL/GenBank/DDBJ databases">
        <authorList>
            <person name="Dong N."/>
        </authorList>
    </citation>
    <scope>NUCLEOTIDE SEQUENCE</scope>
    <source>
        <strain evidence="1">DF49-4</strain>
    </source>
</reference>